<keyword evidence="1" id="KW-0812">Transmembrane</keyword>
<feature type="transmembrane region" description="Helical" evidence="1">
    <location>
        <begin position="6"/>
        <end position="32"/>
    </location>
</feature>
<name>X0XLF4_9ZZZZ</name>
<dbReference type="EMBL" id="BARS01056593">
    <property type="protein sequence ID" value="GAG44000.1"/>
    <property type="molecule type" value="Genomic_DNA"/>
</dbReference>
<gene>
    <name evidence="2" type="ORF">S01H1_83285</name>
</gene>
<feature type="transmembrane region" description="Helical" evidence="1">
    <location>
        <begin position="96"/>
        <end position="124"/>
    </location>
</feature>
<reference evidence="2" key="1">
    <citation type="journal article" date="2014" name="Front. Microbiol.">
        <title>High frequency of phylogenetically diverse reductive dehalogenase-homologous genes in deep subseafloor sedimentary metagenomes.</title>
        <authorList>
            <person name="Kawai M."/>
            <person name="Futagami T."/>
            <person name="Toyoda A."/>
            <person name="Takaki Y."/>
            <person name="Nishi S."/>
            <person name="Hori S."/>
            <person name="Arai W."/>
            <person name="Tsubouchi T."/>
            <person name="Morono Y."/>
            <person name="Uchiyama I."/>
            <person name="Ito T."/>
            <person name="Fujiyama A."/>
            <person name="Inagaki F."/>
            <person name="Takami H."/>
        </authorList>
    </citation>
    <scope>NUCLEOTIDE SEQUENCE</scope>
    <source>
        <strain evidence="2">Expedition CK06-06</strain>
    </source>
</reference>
<proteinExistence type="predicted"/>
<dbReference type="InterPro" id="IPR025498">
    <property type="entry name" value="DUF4389"/>
</dbReference>
<protein>
    <recommendedName>
        <fullName evidence="3">DUF4389 domain-containing protein</fullName>
    </recommendedName>
</protein>
<dbReference type="AlphaFoldDB" id="X0XLF4"/>
<evidence type="ECO:0008006" key="3">
    <source>
        <dbReference type="Google" id="ProtNLM"/>
    </source>
</evidence>
<organism evidence="2">
    <name type="scientific">marine sediment metagenome</name>
    <dbReference type="NCBI Taxonomy" id="412755"/>
    <lineage>
        <taxon>unclassified sequences</taxon>
        <taxon>metagenomes</taxon>
        <taxon>ecological metagenomes</taxon>
    </lineage>
</organism>
<keyword evidence="1" id="KW-0472">Membrane</keyword>
<dbReference type="Pfam" id="PF14333">
    <property type="entry name" value="DUF4389"/>
    <property type="match status" value="2"/>
</dbReference>
<accession>X0XLF4</accession>
<comment type="caution">
    <text evidence="2">The sequence shown here is derived from an EMBL/GenBank/DDBJ whole genome shotgun (WGS) entry which is preliminary data.</text>
</comment>
<keyword evidence="1" id="KW-1133">Transmembrane helix</keyword>
<sequence length="165" mass="19437">KLLLAIPHFIILYALGIAAWVMGFIAFFAILFTKRYPRGLFDFVVNFNRWSLNVDAYTGLLRDEYPPFSWEPGQYAVTYEVDYPEQLNRWLPLIKWLLAIPHIIVLLFLFIAAFVALVIAWFAILFTKRFPRGLFDFVVGVTRWQYRVDAYTGLLRDEYPPFSLQ</sequence>
<feature type="non-terminal residue" evidence="2">
    <location>
        <position position="1"/>
    </location>
</feature>
<evidence type="ECO:0000313" key="2">
    <source>
        <dbReference type="EMBL" id="GAG44000.1"/>
    </source>
</evidence>
<evidence type="ECO:0000256" key="1">
    <source>
        <dbReference type="SAM" id="Phobius"/>
    </source>
</evidence>